<reference evidence="1" key="2">
    <citation type="submission" date="2014-03" db="EMBL/GenBank/DDBJ databases">
        <authorList>
            <person name="Genoscope - CEA"/>
        </authorList>
    </citation>
    <scope>NUCLEOTIDE SEQUENCE</scope>
</reference>
<organism evidence="1 2">
    <name type="scientific">Oncorhynchus mykiss</name>
    <name type="common">Rainbow trout</name>
    <name type="synonym">Salmo gairdneri</name>
    <dbReference type="NCBI Taxonomy" id="8022"/>
    <lineage>
        <taxon>Eukaryota</taxon>
        <taxon>Metazoa</taxon>
        <taxon>Chordata</taxon>
        <taxon>Craniata</taxon>
        <taxon>Vertebrata</taxon>
        <taxon>Euteleostomi</taxon>
        <taxon>Actinopterygii</taxon>
        <taxon>Neopterygii</taxon>
        <taxon>Teleostei</taxon>
        <taxon>Protacanthopterygii</taxon>
        <taxon>Salmoniformes</taxon>
        <taxon>Salmonidae</taxon>
        <taxon>Salmoninae</taxon>
        <taxon>Oncorhynchus</taxon>
    </lineage>
</organism>
<evidence type="ECO:0000313" key="1">
    <source>
        <dbReference type="EMBL" id="CDQ99010.1"/>
    </source>
</evidence>
<protein>
    <recommendedName>
        <fullName evidence="3">FERM domain-containing protein</fullName>
    </recommendedName>
</protein>
<dbReference type="AlphaFoldDB" id="A0A060ZCK0"/>
<evidence type="ECO:0008006" key="3">
    <source>
        <dbReference type="Google" id="ProtNLM"/>
    </source>
</evidence>
<dbReference type="STRING" id="8022.A0A060ZCK0"/>
<sequence length="57" mass="6347">MPTPTIIKIILIDGRCQRLTFPCGLPESVTDLLNDVKKQCGLHGNFSLQFMDPIFGN</sequence>
<dbReference type="Proteomes" id="UP000193380">
    <property type="component" value="Unassembled WGS sequence"/>
</dbReference>
<reference evidence="1" key="1">
    <citation type="journal article" date="2014" name="Nat. Commun.">
        <title>The rainbow trout genome provides novel insights into evolution after whole-genome duplication in vertebrates.</title>
        <authorList>
            <person name="Berthelot C."/>
            <person name="Brunet F."/>
            <person name="Chalopin D."/>
            <person name="Juanchich A."/>
            <person name="Bernard M."/>
            <person name="Noel B."/>
            <person name="Bento P."/>
            <person name="Da Silva C."/>
            <person name="Labadie K."/>
            <person name="Alberti A."/>
            <person name="Aury J.M."/>
            <person name="Louis A."/>
            <person name="Dehais P."/>
            <person name="Bardou P."/>
            <person name="Montfort J."/>
            <person name="Klopp C."/>
            <person name="Cabau C."/>
            <person name="Gaspin C."/>
            <person name="Thorgaard G.H."/>
            <person name="Boussaha M."/>
            <person name="Quillet E."/>
            <person name="Guyomard R."/>
            <person name="Galiana D."/>
            <person name="Bobe J."/>
            <person name="Volff J.N."/>
            <person name="Genet C."/>
            <person name="Wincker P."/>
            <person name="Jaillon O."/>
            <person name="Roest Crollius H."/>
            <person name="Guiguen Y."/>
        </authorList>
    </citation>
    <scope>NUCLEOTIDE SEQUENCE [LARGE SCALE GENOMIC DNA]</scope>
</reference>
<accession>A0A060ZCK0</accession>
<name>A0A060ZCK0_ONCMY</name>
<proteinExistence type="predicted"/>
<dbReference type="EMBL" id="FR942374">
    <property type="protein sequence ID" value="CDQ99010.1"/>
    <property type="molecule type" value="Genomic_DNA"/>
</dbReference>
<dbReference type="PaxDb" id="8022-A0A060ZCK0"/>
<gene>
    <name evidence="1" type="ORF">GSONMT00033798001</name>
</gene>
<evidence type="ECO:0000313" key="2">
    <source>
        <dbReference type="Proteomes" id="UP000193380"/>
    </source>
</evidence>
<feature type="non-terminal residue" evidence="1">
    <location>
        <position position="57"/>
    </location>
</feature>